<name>A0A2B4REH6_STYPI</name>
<evidence type="ECO:0008006" key="3">
    <source>
        <dbReference type="Google" id="ProtNLM"/>
    </source>
</evidence>
<accession>A0A2B4REH6</accession>
<sequence>MAPLFIIVSAMLQDAFKNCSSGVMIRFRSDGGIFNLQRPKAWSRGSFLLLLELLFADACALIAYTGDELQGILNDFARAALRYSLAISMIKNEVIIQPKPGTFPRDPVVKIGDEQLKFVQKFCYLGSFLSNACIDDDITSRISKASASFRRLHHRLWSDHGIHLSTKIGVYRTVVLTTLLYIKGIGALVIKGQFRWVGHLTRMEENRKPKALFYGKLFGGQRSRGGQQKRYKDVLRYNLKACNLPIETWERQAFNRPEWRTACRGGVERFEHRRIELLQETRIARHAAQNQSVPNTDYRELKHRTFLIHGRQPEV</sequence>
<dbReference type="STRING" id="50429.A0A2B4REH6"/>
<dbReference type="EMBL" id="LSMT01000739">
    <property type="protein sequence ID" value="PFX14737.1"/>
    <property type="molecule type" value="Genomic_DNA"/>
</dbReference>
<dbReference type="AlphaFoldDB" id="A0A2B4REH6"/>
<keyword evidence="2" id="KW-1185">Reference proteome</keyword>
<evidence type="ECO:0000313" key="1">
    <source>
        <dbReference type="EMBL" id="PFX14737.1"/>
    </source>
</evidence>
<comment type="caution">
    <text evidence="1">The sequence shown here is derived from an EMBL/GenBank/DDBJ whole genome shotgun (WGS) entry which is preliminary data.</text>
</comment>
<protein>
    <recommendedName>
        <fullName evidence="3">Reverse transcriptase domain-containing protein</fullName>
    </recommendedName>
</protein>
<dbReference type="PANTHER" id="PTHR47027">
    <property type="entry name" value="REVERSE TRANSCRIPTASE DOMAIN-CONTAINING PROTEIN"/>
    <property type="match status" value="1"/>
</dbReference>
<proteinExistence type="predicted"/>
<gene>
    <name evidence="1" type="ORF">AWC38_SpisGene21085</name>
</gene>
<dbReference type="Proteomes" id="UP000225706">
    <property type="component" value="Unassembled WGS sequence"/>
</dbReference>
<evidence type="ECO:0000313" key="2">
    <source>
        <dbReference type="Proteomes" id="UP000225706"/>
    </source>
</evidence>
<reference evidence="2" key="1">
    <citation type="journal article" date="2017" name="bioRxiv">
        <title>Comparative analysis of the genomes of Stylophora pistillata and Acropora digitifera provides evidence for extensive differences between species of corals.</title>
        <authorList>
            <person name="Voolstra C.R."/>
            <person name="Li Y."/>
            <person name="Liew Y.J."/>
            <person name="Baumgarten S."/>
            <person name="Zoccola D."/>
            <person name="Flot J.-F."/>
            <person name="Tambutte S."/>
            <person name="Allemand D."/>
            <person name="Aranda M."/>
        </authorList>
    </citation>
    <scope>NUCLEOTIDE SEQUENCE [LARGE SCALE GENOMIC DNA]</scope>
</reference>
<organism evidence="1 2">
    <name type="scientific">Stylophora pistillata</name>
    <name type="common">Smooth cauliflower coral</name>
    <dbReference type="NCBI Taxonomy" id="50429"/>
    <lineage>
        <taxon>Eukaryota</taxon>
        <taxon>Metazoa</taxon>
        <taxon>Cnidaria</taxon>
        <taxon>Anthozoa</taxon>
        <taxon>Hexacorallia</taxon>
        <taxon>Scleractinia</taxon>
        <taxon>Astrocoeniina</taxon>
        <taxon>Pocilloporidae</taxon>
        <taxon>Stylophora</taxon>
    </lineage>
</organism>
<dbReference type="PANTHER" id="PTHR47027:SF20">
    <property type="entry name" value="REVERSE TRANSCRIPTASE-LIKE PROTEIN WITH RNA-DIRECTED DNA POLYMERASE DOMAIN"/>
    <property type="match status" value="1"/>
</dbReference>